<feature type="compositionally biased region" description="Low complexity" evidence="1">
    <location>
        <begin position="68"/>
        <end position="84"/>
    </location>
</feature>
<dbReference type="Proteomes" id="UP000198460">
    <property type="component" value="Unassembled WGS sequence"/>
</dbReference>
<reference evidence="2 3" key="1">
    <citation type="submission" date="2017-04" db="EMBL/GenBank/DDBJ databases">
        <authorList>
            <person name="Afonso C.L."/>
            <person name="Miller P.J."/>
            <person name="Scott M.A."/>
            <person name="Spackman E."/>
            <person name="Goraichik I."/>
            <person name="Dimitrov K.M."/>
            <person name="Suarez D.L."/>
            <person name="Swayne D.E."/>
        </authorList>
    </citation>
    <scope>NUCLEOTIDE SEQUENCE [LARGE SCALE GENOMIC DNA]</scope>
    <source>
        <strain evidence="2">LMG 28154</strain>
    </source>
</reference>
<evidence type="ECO:0000256" key="1">
    <source>
        <dbReference type="SAM" id="MobiDB-lite"/>
    </source>
</evidence>
<evidence type="ECO:0000313" key="2">
    <source>
        <dbReference type="EMBL" id="SMG02821.1"/>
    </source>
</evidence>
<name>A0A238HBA9_9BURK</name>
<dbReference type="AlphaFoldDB" id="A0A238HBA9"/>
<proteinExistence type="predicted"/>
<evidence type="ECO:0000313" key="3">
    <source>
        <dbReference type="Proteomes" id="UP000198460"/>
    </source>
</evidence>
<feature type="region of interest" description="Disordered" evidence="1">
    <location>
        <begin position="65"/>
        <end position="95"/>
    </location>
</feature>
<sequence length="125" mass="11568">MAGFVAGAFETIAAEAAEAAGAPGAPAAPVAARDWEAPQGEAGCTAGGIEAAGAAAAAERAGIGGVSGASVPEAPGAPEASGEAQCAGTATAGNGPWRVAAQPADSAAAQASVQSREVGNRIIVS</sequence>
<gene>
    <name evidence="2" type="ORF">BSIN_4098</name>
</gene>
<organism evidence="2 3">
    <name type="scientific">Burkholderia singularis</name>
    <dbReference type="NCBI Taxonomy" id="1503053"/>
    <lineage>
        <taxon>Bacteria</taxon>
        <taxon>Pseudomonadati</taxon>
        <taxon>Pseudomonadota</taxon>
        <taxon>Betaproteobacteria</taxon>
        <taxon>Burkholderiales</taxon>
        <taxon>Burkholderiaceae</taxon>
        <taxon>Burkholderia</taxon>
        <taxon>pseudomallei group</taxon>
    </lineage>
</organism>
<dbReference type="EMBL" id="FXAN01000111">
    <property type="protein sequence ID" value="SMG02821.1"/>
    <property type="molecule type" value="Genomic_DNA"/>
</dbReference>
<protein>
    <submittedName>
        <fullName evidence="2">Uncharacterized protein</fullName>
    </submittedName>
</protein>
<accession>A0A238HBA9</accession>